<keyword evidence="3" id="KW-1185">Reference proteome</keyword>
<feature type="signal peptide" evidence="1">
    <location>
        <begin position="1"/>
        <end position="16"/>
    </location>
</feature>
<reference evidence="2 3" key="1">
    <citation type="journal article" date="2023" name="Commun. Biol.">
        <title>Genome analysis of Parmales, the sister group of diatoms, reveals the evolutionary specialization of diatoms from phago-mixotrophs to photoautotrophs.</title>
        <authorList>
            <person name="Ban H."/>
            <person name="Sato S."/>
            <person name="Yoshikawa S."/>
            <person name="Yamada K."/>
            <person name="Nakamura Y."/>
            <person name="Ichinomiya M."/>
            <person name="Sato N."/>
            <person name="Blanc-Mathieu R."/>
            <person name="Endo H."/>
            <person name="Kuwata A."/>
            <person name="Ogata H."/>
        </authorList>
    </citation>
    <scope>NUCLEOTIDE SEQUENCE [LARGE SCALE GENOMIC DNA]</scope>
</reference>
<dbReference type="Proteomes" id="UP001165060">
    <property type="component" value="Unassembled WGS sequence"/>
</dbReference>
<accession>A0ABQ6MEF4</accession>
<organism evidence="2 3">
    <name type="scientific">Tetraparma gracilis</name>
    <dbReference type="NCBI Taxonomy" id="2962635"/>
    <lineage>
        <taxon>Eukaryota</taxon>
        <taxon>Sar</taxon>
        <taxon>Stramenopiles</taxon>
        <taxon>Ochrophyta</taxon>
        <taxon>Bolidophyceae</taxon>
        <taxon>Parmales</taxon>
        <taxon>Triparmaceae</taxon>
        <taxon>Tetraparma</taxon>
    </lineage>
</organism>
<gene>
    <name evidence="2" type="ORF">TeGR_g5918</name>
</gene>
<dbReference type="EMBL" id="BRYB01001401">
    <property type="protein sequence ID" value="GMI24856.1"/>
    <property type="molecule type" value="Genomic_DNA"/>
</dbReference>
<feature type="chain" id="PRO_5045357826" evidence="1">
    <location>
        <begin position="17"/>
        <end position="189"/>
    </location>
</feature>
<keyword evidence="1" id="KW-0732">Signal</keyword>
<name>A0ABQ6MEF4_9STRA</name>
<protein>
    <submittedName>
        <fullName evidence="2">Uncharacterized protein</fullName>
    </submittedName>
</protein>
<evidence type="ECO:0000313" key="2">
    <source>
        <dbReference type="EMBL" id="GMI24856.1"/>
    </source>
</evidence>
<evidence type="ECO:0000313" key="3">
    <source>
        <dbReference type="Proteomes" id="UP001165060"/>
    </source>
</evidence>
<sequence length="189" mass="20401">MLSTRLLLLLPLFAKAEICTKVTSWAGANYEAALNKDGVTLTSDADLIAEMGTGDLNISRIQTSSNLRVSGARFTLSSSDSSKVTPAHGVSYEGDEAPIHRDVSPTSHVTGIGVMMISDDDSIPWVTSFDFFYSNGGQSGNMGNLIGDWNYVNLTAYDPSAYLLGLNTLDTQNDGGYIYAHQFIYGYEC</sequence>
<evidence type="ECO:0000256" key="1">
    <source>
        <dbReference type="SAM" id="SignalP"/>
    </source>
</evidence>
<proteinExistence type="predicted"/>
<comment type="caution">
    <text evidence="2">The sequence shown here is derived from an EMBL/GenBank/DDBJ whole genome shotgun (WGS) entry which is preliminary data.</text>
</comment>